<feature type="domain" description="TRPM-like" evidence="1">
    <location>
        <begin position="57"/>
        <end position="101"/>
    </location>
</feature>
<organism evidence="2">
    <name type="scientific">Micrurus surinamensis</name>
    <name type="common">Surinam coral snake</name>
    <dbReference type="NCBI Taxonomy" id="129470"/>
    <lineage>
        <taxon>Eukaryota</taxon>
        <taxon>Metazoa</taxon>
        <taxon>Chordata</taxon>
        <taxon>Craniata</taxon>
        <taxon>Vertebrata</taxon>
        <taxon>Euteleostomi</taxon>
        <taxon>Lepidosauria</taxon>
        <taxon>Squamata</taxon>
        <taxon>Bifurcata</taxon>
        <taxon>Unidentata</taxon>
        <taxon>Episquamata</taxon>
        <taxon>Toxicofera</taxon>
        <taxon>Serpentes</taxon>
        <taxon>Colubroidea</taxon>
        <taxon>Elapidae</taxon>
        <taxon>Elapinae</taxon>
        <taxon>Micrurus</taxon>
    </lineage>
</organism>
<dbReference type="EMBL" id="IACN01068762">
    <property type="protein sequence ID" value="LAB57393.1"/>
    <property type="molecule type" value="Transcribed_RNA"/>
</dbReference>
<dbReference type="InterPro" id="IPR057366">
    <property type="entry name" value="TRPM-like"/>
</dbReference>
<reference evidence="2" key="1">
    <citation type="submission" date="2017-07" db="EMBL/GenBank/DDBJ databases">
        <authorList>
            <person name="Mikheyev A."/>
            <person name="Grau M."/>
        </authorList>
    </citation>
    <scope>NUCLEOTIDE SEQUENCE</scope>
    <source>
        <tissue evidence="2">Venom_gland</tissue>
    </source>
</reference>
<proteinExistence type="predicted"/>
<dbReference type="AlphaFoldDB" id="A0A2D4PK09"/>
<evidence type="ECO:0000313" key="2">
    <source>
        <dbReference type="EMBL" id="LAB57393.1"/>
    </source>
</evidence>
<accession>A0A2D4PK09</accession>
<protein>
    <recommendedName>
        <fullName evidence="1">TRPM-like domain-containing protein</fullName>
    </recommendedName>
</protein>
<reference evidence="2" key="2">
    <citation type="submission" date="2017-11" db="EMBL/GenBank/DDBJ databases">
        <title>Coralsnake Venomics: Analyses of Venom Gland Transcriptomes and Proteomes of Six Brazilian Taxa.</title>
        <authorList>
            <person name="Aird S.D."/>
            <person name="Jorge da Silva N."/>
            <person name="Qiu L."/>
            <person name="Villar-Briones A."/>
            <person name="Aparecida-Saddi V."/>
            <person name="Campos-Telles M.P."/>
            <person name="Grau M."/>
            <person name="Mikheyev A.S."/>
        </authorList>
    </citation>
    <scope>NUCLEOTIDE SEQUENCE</scope>
    <source>
        <tissue evidence="2">Venom_gland</tissue>
    </source>
</reference>
<name>A0A2D4PK09_MICSU</name>
<sequence length="107" mass="11959">MHHIFETNSISQCKDVTKDMLDHVPFVLCQSRYHTDGLQTHAHLPTSAVIFFSFQPQAPDAVAGALAAAQILRELSHVETETEEVAAMKDLAMHFENLAIGERWEKG</sequence>
<dbReference type="Pfam" id="PF25508">
    <property type="entry name" value="TRPM2"/>
    <property type="match status" value="1"/>
</dbReference>
<evidence type="ECO:0000259" key="1">
    <source>
        <dbReference type="Pfam" id="PF25508"/>
    </source>
</evidence>